<keyword evidence="3" id="KW-1185">Reference proteome</keyword>
<keyword evidence="1" id="KW-0732">Signal</keyword>
<comment type="caution">
    <text evidence="2">The sequence shown here is derived from an EMBL/GenBank/DDBJ whole genome shotgun (WGS) entry which is preliminary data.</text>
</comment>
<gene>
    <name evidence="2" type="ORF">BCR32DRAFT_245468</name>
</gene>
<dbReference type="AlphaFoldDB" id="A0A1Y1X4E3"/>
<sequence>MKYSNPIRLIIFGILLWKCLAVNINLPNESYTVYDIPKIIEHYSENDKIINIYLNESKIKVSSSNSLKYEITVPPDVDINIIGKESTRSTFELANPISYTFKINEYTGQKIKIENINFNNIINNKEETLVLFNIQVNETNYSMTFENCNFVSKSGDISIIKVDLDSNSSLEKLSTPQLTINNCEFR</sequence>
<protein>
    <recommendedName>
        <fullName evidence="4">Auto-transporter adhesin head GIN domain-containing protein</fullName>
    </recommendedName>
</protein>
<reference evidence="2 3" key="1">
    <citation type="submission" date="2016-08" db="EMBL/GenBank/DDBJ databases">
        <title>A Parts List for Fungal Cellulosomes Revealed by Comparative Genomics.</title>
        <authorList>
            <consortium name="DOE Joint Genome Institute"/>
            <person name="Haitjema C.H."/>
            <person name="Gilmore S.P."/>
            <person name="Henske J.K."/>
            <person name="Solomon K.V."/>
            <person name="De Groot R."/>
            <person name="Kuo A."/>
            <person name="Mondo S.J."/>
            <person name="Salamov A.A."/>
            <person name="Labutti K."/>
            <person name="Zhao Z."/>
            <person name="Chiniquy J."/>
            <person name="Barry K."/>
            <person name="Brewer H.M."/>
            <person name="Purvine S.O."/>
            <person name="Wright A.T."/>
            <person name="Boxma B."/>
            <person name="Van Alen T."/>
            <person name="Hackstein J.H."/>
            <person name="Baker S.E."/>
            <person name="Grigoriev I.V."/>
            <person name="O'Malley M.A."/>
        </authorList>
    </citation>
    <scope>NUCLEOTIDE SEQUENCE [LARGE SCALE GENOMIC DNA]</scope>
    <source>
        <strain evidence="2 3">S4</strain>
    </source>
</reference>
<feature type="signal peptide" evidence="1">
    <location>
        <begin position="1"/>
        <end position="21"/>
    </location>
</feature>
<evidence type="ECO:0000313" key="3">
    <source>
        <dbReference type="Proteomes" id="UP000193944"/>
    </source>
</evidence>
<reference evidence="2 3" key="2">
    <citation type="submission" date="2016-08" db="EMBL/GenBank/DDBJ databases">
        <title>Pervasive Adenine N6-methylation of Active Genes in Fungi.</title>
        <authorList>
            <consortium name="DOE Joint Genome Institute"/>
            <person name="Mondo S.J."/>
            <person name="Dannebaum R.O."/>
            <person name="Kuo R.C."/>
            <person name="Labutti K."/>
            <person name="Haridas S."/>
            <person name="Kuo A."/>
            <person name="Salamov A."/>
            <person name="Ahrendt S.R."/>
            <person name="Lipzen A."/>
            <person name="Sullivan W."/>
            <person name="Andreopoulos W.B."/>
            <person name="Clum A."/>
            <person name="Lindquist E."/>
            <person name="Daum C."/>
            <person name="Ramamoorthy G.K."/>
            <person name="Gryganskyi A."/>
            <person name="Culley D."/>
            <person name="Magnuson J.K."/>
            <person name="James T.Y."/>
            <person name="O'Malley M.A."/>
            <person name="Stajich J.E."/>
            <person name="Spatafora J.W."/>
            <person name="Visel A."/>
            <person name="Grigoriev I.V."/>
        </authorList>
    </citation>
    <scope>NUCLEOTIDE SEQUENCE [LARGE SCALE GENOMIC DNA]</scope>
    <source>
        <strain evidence="2 3">S4</strain>
    </source>
</reference>
<evidence type="ECO:0000313" key="2">
    <source>
        <dbReference type="EMBL" id="ORX80653.1"/>
    </source>
</evidence>
<evidence type="ECO:0008006" key="4">
    <source>
        <dbReference type="Google" id="ProtNLM"/>
    </source>
</evidence>
<organism evidence="2 3">
    <name type="scientific">Anaeromyces robustus</name>
    <dbReference type="NCBI Taxonomy" id="1754192"/>
    <lineage>
        <taxon>Eukaryota</taxon>
        <taxon>Fungi</taxon>
        <taxon>Fungi incertae sedis</taxon>
        <taxon>Chytridiomycota</taxon>
        <taxon>Chytridiomycota incertae sedis</taxon>
        <taxon>Neocallimastigomycetes</taxon>
        <taxon>Neocallimastigales</taxon>
        <taxon>Neocallimastigaceae</taxon>
        <taxon>Anaeromyces</taxon>
    </lineage>
</organism>
<feature type="chain" id="PRO_5012598453" description="Auto-transporter adhesin head GIN domain-containing protein" evidence="1">
    <location>
        <begin position="22"/>
        <end position="186"/>
    </location>
</feature>
<accession>A0A1Y1X4E3</accession>
<evidence type="ECO:0000256" key="1">
    <source>
        <dbReference type="SAM" id="SignalP"/>
    </source>
</evidence>
<dbReference type="OrthoDB" id="10486073at2759"/>
<name>A0A1Y1X4E3_9FUNG</name>
<proteinExistence type="predicted"/>
<dbReference type="EMBL" id="MCFG01000139">
    <property type="protein sequence ID" value="ORX80653.1"/>
    <property type="molecule type" value="Genomic_DNA"/>
</dbReference>
<dbReference type="Proteomes" id="UP000193944">
    <property type="component" value="Unassembled WGS sequence"/>
</dbReference>